<evidence type="ECO:0000313" key="1">
    <source>
        <dbReference type="EnsemblMetazoa" id="Aqu2.1.06543_001"/>
    </source>
</evidence>
<dbReference type="EnsemblMetazoa" id="Aqu2.1.06543_001">
    <property type="protein sequence ID" value="Aqu2.1.06543_001"/>
    <property type="gene ID" value="Aqu2.1.06543"/>
</dbReference>
<dbReference type="AlphaFoldDB" id="A0A1X7SWQ0"/>
<proteinExistence type="predicted"/>
<sequence>MELEVEDKFTYESLGQDTFKESNVYELCQVPPVEERSTTRRLGWEVRRAEQHKDTKNKKLTTWNEPVLVLLSLIVILQ</sequence>
<name>A0A1X7SWQ0_AMPQE</name>
<reference evidence="1" key="1">
    <citation type="submission" date="2017-05" db="UniProtKB">
        <authorList>
            <consortium name="EnsemblMetazoa"/>
        </authorList>
    </citation>
    <scope>IDENTIFICATION</scope>
</reference>
<protein>
    <submittedName>
        <fullName evidence="1">Uncharacterized protein</fullName>
    </submittedName>
</protein>
<dbReference type="InParanoid" id="A0A1X7SWQ0"/>
<organism evidence="1">
    <name type="scientific">Amphimedon queenslandica</name>
    <name type="common">Sponge</name>
    <dbReference type="NCBI Taxonomy" id="400682"/>
    <lineage>
        <taxon>Eukaryota</taxon>
        <taxon>Metazoa</taxon>
        <taxon>Porifera</taxon>
        <taxon>Demospongiae</taxon>
        <taxon>Heteroscleromorpha</taxon>
        <taxon>Haplosclerida</taxon>
        <taxon>Niphatidae</taxon>
        <taxon>Amphimedon</taxon>
    </lineage>
</organism>
<accession>A0A1X7SWQ0</accession>